<feature type="region of interest" description="Disordered" evidence="1">
    <location>
        <begin position="1"/>
        <end position="25"/>
    </location>
</feature>
<protein>
    <submittedName>
        <fullName evidence="2">Uncharacterized protein</fullName>
    </submittedName>
</protein>
<organism evidence="2 3">
    <name type="scientific">Serendipita vermifera MAFF 305830</name>
    <dbReference type="NCBI Taxonomy" id="933852"/>
    <lineage>
        <taxon>Eukaryota</taxon>
        <taxon>Fungi</taxon>
        <taxon>Dikarya</taxon>
        <taxon>Basidiomycota</taxon>
        <taxon>Agaricomycotina</taxon>
        <taxon>Agaricomycetes</taxon>
        <taxon>Sebacinales</taxon>
        <taxon>Serendipitaceae</taxon>
        <taxon>Serendipita</taxon>
    </lineage>
</organism>
<dbReference type="HOGENOM" id="CLU_2905586_0_0_1"/>
<proteinExistence type="predicted"/>
<sequence length="62" mass="7269">MESLWVLEGEGEAGDGEEHAGDEKKKISRTTWQKMRYWSNLEPSLLSLSVPQYFPWFIKSKH</sequence>
<accession>A0A0C3AIN0</accession>
<keyword evidence="3" id="KW-1185">Reference proteome</keyword>
<reference evidence="3" key="2">
    <citation type="submission" date="2015-01" db="EMBL/GenBank/DDBJ databases">
        <title>Evolutionary Origins and Diversification of the Mycorrhizal Mutualists.</title>
        <authorList>
            <consortium name="DOE Joint Genome Institute"/>
            <consortium name="Mycorrhizal Genomics Consortium"/>
            <person name="Kohler A."/>
            <person name="Kuo A."/>
            <person name="Nagy L.G."/>
            <person name="Floudas D."/>
            <person name="Copeland A."/>
            <person name="Barry K.W."/>
            <person name="Cichocki N."/>
            <person name="Veneault-Fourrey C."/>
            <person name="LaButti K."/>
            <person name="Lindquist E.A."/>
            <person name="Lipzen A."/>
            <person name="Lundell T."/>
            <person name="Morin E."/>
            <person name="Murat C."/>
            <person name="Riley R."/>
            <person name="Ohm R."/>
            <person name="Sun H."/>
            <person name="Tunlid A."/>
            <person name="Henrissat B."/>
            <person name="Grigoriev I.V."/>
            <person name="Hibbett D.S."/>
            <person name="Martin F."/>
        </authorList>
    </citation>
    <scope>NUCLEOTIDE SEQUENCE [LARGE SCALE GENOMIC DNA]</scope>
    <source>
        <strain evidence="3">MAFF 305830</strain>
    </source>
</reference>
<name>A0A0C3AIN0_SERVB</name>
<evidence type="ECO:0000313" key="2">
    <source>
        <dbReference type="EMBL" id="KIM19929.1"/>
    </source>
</evidence>
<feature type="compositionally biased region" description="Basic and acidic residues" evidence="1">
    <location>
        <begin position="16"/>
        <end position="25"/>
    </location>
</feature>
<dbReference type="EMBL" id="KN824506">
    <property type="protein sequence ID" value="KIM19929.1"/>
    <property type="molecule type" value="Genomic_DNA"/>
</dbReference>
<evidence type="ECO:0000313" key="3">
    <source>
        <dbReference type="Proteomes" id="UP000054097"/>
    </source>
</evidence>
<evidence type="ECO:0000256" key="1">
    <source>
        <dbReference type="SAM" id="MobiDB-lite"/>
    </source>
</evidence>
<reference evidence="2 3" key="1">
    <citation type="submission" date="2014-04" db="EMBL/GenBank/DDBJ databases">
        <authorList>
            <consortium name="DOE Joint Genome Institute"/>
            <person name="Kuo A."/>
            <person name="Zuccaro A."/>
            <person name="Kohler A."/>
            <person name="Nagy L.G."/>
            <person name="Floudas D."/>
            <person name="Copeland A."/>
            <person name="Barry K.W."/>
            <person name="Cichocki N."/>
            <person name="Veneault-Fourrey C."/>
            <person name="LaButti K."/>
            <person name="Lindquist E.A."/>
            <person name="Lipzen A."/>
            <person name="Lundell T."/>
            <person name="Morin E."/>
            <person name="Murat C."/>
            <person name="Sun H."/>
            <person name="Tunlid A."/>
            <person name="Henrissat B."/>
            <person name="Grigoriev I.V."/>
            <person name="Hibbett D.S."/>
            <person name="Martin F."/>
            <person name="Nordberg H.P."/>
            <person name="Cantor M.N."/>
            <person name="Hua S.X."/>
        </authorList>
    </citation>
    <scope>NUCLEOTIDE SEQUENCE [LARGE SCALE GENOMIC DNA]</scope>
    <source>
        <strain evidence="2 3">MAFF 305830</strain>
    </source>
</reference>
<gene>
    <name evidence="2" type="ORF">M408DRAFT_30805</name>
</gene>
<dbReference type="AlphaFoldDB" id="A0A0C3AIN0"/>
<dbReference type="Proteomes" id="UP000054097">
    <property type="component" value="Unassembled WGS sequence"/>
</dbReference>